<evidence type="ECO:0000313" key="3">
    <source>
        <dbReference type="EMBL" id="KGX08560.1"/>
    </source>
</evidence>
<dbReference type="GeneID" id="93060066"/>
<organism evidence="3 5">
    <name type="scientific">Burkholderia pseudomallei</name>
    <name type="common">Pseudomonas pseudomallei</name>
    <dbReference type="NCBI Taxonomy" id="28450"/>
    <lineage>
        <taxon>Bacteria</taxon>
        <taxon>Pseudomonadati</taxon>
        <taxon>Pseudomonadota</taxon>
        <taxon>Betaproteobacteria</taxon>
        <taxon>Burkholderiales</taxon>
        <taxon>Burkholderiaceae</taxon>
        <taxon>Burkholderia</taxon>
        <taxon>pseudomallei group</taxon>
    </lineage>
</organism>
<dbReference type="OrthoDB" id="9007970at2"/>
<reference evidence="4 6" key="2">
    <citation type="submission" date="2017-11" db="EMBL/GenBank/DDBJ databases">
        <title>Molecular characterization of Burkholderia pseudomallei and closely related isolates from Vietnam.</title>
        <authorList>
            <person name="Ustinov D.V."/>
            <person name="Antonov A.S."/>
            <person name="Avdusheva E.F."/>
            <person name="Shpak I.M."/>
            <person name="Zakharova I.B."/>
            <person name="Thi L.A."/>
            <person name="Teteryatnikova N."/>
            <person name="Lopasteyskaya Y.A."/>
            <person name="Kuzyutina J.A."/>
            <person name="Ngo T.N."/>
            <person name="Victorov D.V."/>
        </authorList>
    </citation>
    <scope>NUCLEOTIDE SEQUENCE [LARGE SCALE GENOMIC DNA]</scope>
    <source>
        <strain evidence="4 6">V1512</strain>
    </source>
</reference>
<dbReference type="AlphaFoldDB" id="A0A095Q5M1"/>
<keyword evidence="2" id="KW-0732">Signal</keyword>
<evidence type="ECO:0000313" key="5">
    <source>
        <dbReference type="Proteomes" id="UP000030475"/>
    </source>
</evidence>
<protein>
    <recommendedName>
        <fullName evidence="7">Lipoprotein</fullName>
    </recommendedName>
</protein>
<dbReference type="EMBL" id="JQIM01000010">
    <property type="protein sequence ID" value="KGX08560.1"/>
    <property type="molecule type" value="Genomic_DNA"/>
</dbReference>
<reference evidence="3 5" key="1">
    <citation type="submission" date="2014-08" db="EMBL/GenBank/DDBJ databases">
        <authorList>
            <person name="Bunnell A."/>
            <person name="Chain P.S."/>
            <person name="Chertkov O."/>
            <person name="Currie B.J."/>
            <person name="Daligault H.E."/>
            <person name="Davenport K.W."/>
            <person name="Davis C."/>
            <person name="Gleasner C.D."/>
            <person name="Johnson S.L."/>
            <person name="Kaestli M."/>
            <person name="Koren S."/>
            <person name="Kunde Y.A."/>
            <person name="Mayo M."/>
            <person name="McMurry K.K."/>
            <person name="Price E.P."/>
            <person name="Reitenga K.G."/>
            <person name="Robison R."/>
            <person name="Rosovitz M.J."/>
            <person name="Sarovich D.S."/>
            <person name="Teshima H."/>
        </authorList>
    </citation>
    <scope>NUCLEOTIDE SEQUENCE [LARGE SCALE GENOMIC DNA]</scope>
    <source>
        <strain evidence="3 5">MSHR44</strain>
    </source>
</reference>
<dbReference type="OMA" id="RQQDHRN"/>
<evidence type="ECO:0000256" key="2">
    <source>
        <dbReference type="SAM" id="SignalP"/>
    </source>
</evidence>
<evidence type="ECO:0000313" key="4">
    <source>
        <dbReference type="EMBL" id="PJO68224.1"/>
    </source>
</evidence>
<name>A0A095Q5M1_BURPE</name>
<accession>A0A095Q5M1</accession>
<dbReference type="KEGG" id="but:X994_1102"/>
<feature type="compositionally biased region" description="Low complexity" evidence="1">
    <location>
        <begin position="39"/>
        <end position="57"/>
    </location>
</feature>
<sequence length="85" mass="9077">MKPMSLLTACGVVVSLALAPPSRADQFSPRQHAQREQFARSQANAAAPADARPNVPRGNLRGDIASNARARNNDAQRPPGDSNHH</sequence>
<evidence type="ECO:0008006" key="7">
    <source>
        <dbReference type="Google" id="ProtNLM"/>
    </source>
</evidence>
<evidence type="ECO:0000313" key="6">
    <source>
        <dbReference type="Proteomes" id="UP000231878"/>
    </source>
</evidence>
<dbReference type="EMBL" id="PHRB01000001">
    <property type="protein sequence ID" value="PJO68224.1"/>
    <property type="molecule type" value="Genomic_DNA"/>
</dbReference>
<feature type="region of interest" description="Disordered" evidence="1">
    <location>
        <begin position="20"/>
        <end position="85"/>
    </location>
</feature>
<gene>
    <name evidence="4" type="ORF">CWD88_03000</name>
    <name evidence="3" type="ORF">Y036_387</name>
</gene>
<comment type="caution">
    <text evidence="3">The sequence shown here is derived from an EMBL/GenBank/DDBJ whole genome shotgun (WGS) entry which is preliminary data.</text>
</comment>
<dbReference type="Proteomes" id="UP000030475">
    <property type="component" value="Unassembled WGS sequence"/>
</dbReference>
<dbReference type="RefSeq" id="WP_004521676.1">
    <property type="nucleotide sequence ID" value="NZ_AP028071.1"/>
</dbReference>
<proteinExistence type="predicted"/>
<feature type="signal peptide" evidence="2">
    <location>
        <begin position="1"/>
        <end position="24"/>
    </location>
</feature>
<dbReference type="Proteomes" id="UP000231878">
    <property type="component" value="Unassembled WGS sequence"/>
</dbReference>
<feature type="chain" id="PRO_5015031742" description="Lipoprotein" evidence="2">
    <location>
        <begin position="25"/>
        <end position="85"/>
    </location>
</feature>
<evidence type="ECO:0000256" key="1">
    <source>
        <dbReference type="SAM" id="MobiDB-lite"/>
    </source>
</evidence>